<keyword evidence="3" id="KW-1185">Reference proteome</keyword>
<evidence type="ECO:0000313" key="3">
    <source>
        <dbReference type="Proteomes" id="UP001226691"/>
    </source>
</evidence>
<keyword evidence="2" id="KW-0813">Transport</keyword>
<dbReference type="PANTHER" id="PTHR43649:SF16">
    <property type="entry name" value="SUGAR-BINDING LIPOPROTEIN"/>
    <property type="match status" value="1"/>
</dbReference>
<dbReference type="EMBL" id="JAUTBF010000001">
    <property type="protein sequence ID" value="MDQ1124024.1"/>
    <property type="molecule type" value="Genomic_DNA"/>
</dbReference>
<evidence type="ECO:0000313" key="2">
    <source>
        <dbReference type="EMBL" id="MDQ1124024.1"/>
    </source>
</evidence>
<keyword evidence="1" id="KW-0732">Signal</keyword>
<dbReference type="PANTHER" id="PTHR43649">
    <property type="entry name" value="ARABINOSE-BINDING PROTEIN-RELATED"/>
    <property type="match status" value="1"/>
</dbReference>
<dbReference type="CDD" id="cd13585">
    <property type="entry name" value="PBP2_TMBP_like"/>
    <property type="match status" value="1"/>
</dbReference>
<gene>
    <name evidence="2" type="ORF">QE412_002597</name>
</gene>
<evidence type="ECO:0000256" key="1">
    <source>
        <dbReference type="SAM" id="SignalP"/>
    </source>
</evidence>
<dbReference type="InterPro" id="IPR006059">
    <property type="entry name" value="SBP"/>
</dbReference>
<dbReference type="RefSeq" id="WP_307484392.1">
    <property type="nucleotide sequence ID" value="NZ_JAUTBF010000001.1"/>
</dbReference>
<accession>A0ABU0TYJ4</accession>
<name>A0ABU0TYJ4_MICTR</name>
<dbReference type="Gene3D" id="3.40.190.10">
    <property type="entry name" value="Periplasmic binding protein-like II"/>
    <property type="match status" value="1"/>
</dbReference>
<reference evidence="2 3" key="1">
    <citation type="submission" date="2023-07" db="EMBL/GenBank/DDBJ databases">
        <title>Functional and genomic diversity of the sorghum phyllosphere microbiome.</title>
        <authorList>
            <person name="Shade A."/>
        </authorList>
    </citation>
    <scope>NUCLEOTIDE SEQUENCE [LARGE SCALE GENOMIC DNA]</scope>
    <source>
        <strain evidence="2 3">SORGH_AS_1207</strain>
    </source>
</reference>
<protein>
    <submittedName>
        <fullName evidence="2">Multiple sugar transport system substrate-binding protein</fullName>
    </submittedName>
</protein>
<sequence>MNATQLRRTLPVGAAIAGLVLLAGCSAAGGGDSADGEVTITVAGKPTSERPEELAAFERNLQEFSELHPEITIEADESQFDVQTFQAQLAGGQLPTVFYVPFTEMQGLIARQQVADLSASIPADSIVNEINPSILDIVQDADGATYGIPINAYSMGLLYNRDLFAQAGLDPNSPPTTWDEVRAAAKAIEDKTDAQGFASMTIENTGGWVLTTTSYAFGDTLESEDGTTATVDNEGTKEALEFYRDLRWEDNSFGSNFLLGYGDAMNAFAAGSIGMFVQGADAYASVVVNLGMNPDAFGVGPLPQQPNGLGTLGGGTAAIVNPTATEAQRAAALEWIEFVNFRGFTDQDTAVATAKASSEDGLAVGAPALPLFNAEVTDRHLDWIKDYINVPRENYEAYLTSVNDITLVPEPATKAQEVYGILDTVVQAVLTREDADIDSLLSDAQKSAQAAIDAG</sequence>
<organism evidence="2 3">
    <name type="scientific">Microbacterium trichothecenolyticum</name>
    <name type="common">Aureobacterium trichothecenolyticum</name>
    <dbReference type="NCBI Taxonomy" id="69370"/>
    <lineage>
        <taxon>Bacteria</taxon>
        <taxon>Bacillati</taxon>
        <taxon>Actinomycetota</taxon>
        <taxon>Actinomycetes</taxon>
        <taxon>Micrococcales</taxon>
        <taxon>Microbacteriaceae</taxon>
        <taxon>Microbacterium</taxon>
    </lineage>
</organism>
<dbReference type="Pfam" id="PF01547">
    <property type="entry name" value="SBP_bac_1"/>
    <property type="match status" value="1"/>
</dbReference>
<dbReference type="PROSITE" id="PS51257">
    <property type="entry name" value="PROKAR_LIPOPROTEIN"/>
    <property type="match status" value="1"/>
</dbReference>
<dbReference type="InterPro" id="IPR050490">
    <property type="entry name" value="Bact_solute-bd_prot1"/>
</dbReference>
<keyword evidence="2" id="KW-0762">Sugar transport</keyword>
<proteinExistence type="predicted"/>
<dbReference type="Proteomes" id="UP001226691">
    <property type="component" value="Unassembled WGS sequence"/>
</dbReference>
<comment type="caution">
    <text evidence="2">The sequence shown here is derived from an EMBL/GenBank/DDBJ whole genome shotgun (WGS) entry which is preliminary data.</text>
</comment>
<feature type="chain" id="PRO_5046156819" evidence="1">
    <location>
        <begin position="29"/>
        <end position="455"/>
    </location>
</feature>
<dbReference type="SUPFAM" id="SSF53850">
    <property type="entry name" value="Periplasmic binding protein-like II"/>
    <property type="match status" value="1"/>
</dbReference>
<feature type="signal peptide" evidence="1">
    <location>
        <begin position="1"/>
        <end position="28"/>
    </location>
</feature>